<evidence type="ECO:0000256" key="3">
    <source>
        <dbReference type="ARBA" id="ARBA00022737"/>
    </source>
</evidence>
<comment type="similarity">
    <text evidence="1">Belongs to the transferase hexapeptide repeat family.</text>
</comment>
<accession>A0A0F5ITS3</accession>
<dbReference type="InterPro" id="IPR011004">
    <property type="entry name" value="Trimer_LpxA-like_sf"/>
</dbReference>
<dbReference type="InterPro" id="IPR051159">
    <property type="entry name" value="Hexapeptide_acetyltransf"/>
</dbReference>
<dbReference type="PROSITE" id="PS00101">
    <property type="entry name" value="HEXAPEP_TRANSFERASES"/>
    <property type="match status" value="1"/>
</dbReference>
<dbReference type="Gene3D" id="2.160.10.10">
    <property type="entry name" value="Hexapeptide repeat proteins"/>
    <property type="match status" value="1"/>
</dbReference>
<evidence type="ECO:0000313" key="4">
    <source>
        <dbReference type="EMBL" id="KKB48537.1"/>
    </source>
</evidence>
<evidence type="ECO:0000313" key="5">
    <source>
        <dbReference type="Proteomes" id="UP000033035"/>
    </source>
</evidence>
<dbReference type="Proteomes" id="UP000033035">
    <property type="component" value="Unassembled WGS sequence"/>
</dbReference>
<evidence type="ECO:0008006" key="6">
    <source>
        <dbReference type="Google" id="ProtNLM"/>
    </source>
</evidence>
<dbReference type="STRING" id="1203610.HMPREF1536_04698"/>
<dbReference type="GO" id="GO:0005829">
    <property type="term" value="C:cytosol"/>
    <property type="evidence" value="ECO:0007669"/>
    <property type="project" value="TreeGrafter"/>
</dbReference>
<dbReference type="PANTHER" id="PTHR23416">
    <property type="entry name" value="SIALIC ACID SYNTHASE-RELATED"/>
    <property type="match status" value="1"/>
</dbReference>
<reference evidence="4 5" key="1">
    <citation type="submission" date="2013-04" db="EMBL/GenBank/DDBJ databases">
        <title>The Genome Sequence of Parabacteroides gordonii DSM 23371.</title>
        <authorList>
            <consortium name="The Broad Institute Genomics Platform"/>
            <person name="Earl A."/>
            <person name="Ward D."/>
            <person name="Feldgarden M."/>
            <person name="Gevers D."/>
            <person name="Martens E."/>
            <person name="Sakamoto M."/>
            <person name="Benno Y."/>
            <person name="Suzuki N."/>
            <person name="Matsunaga N."/>
            <person name="Koshihara K."/>
            <person name="Seki M."/>
            <person name="Komiya H."/>
            <person name="Walker B."/>
            <person name="Young S."/>
            <person name="Zeng Q."/>
            <person name="Gargeya S."/>
            <person name="Fitzgerald M."/>
            <person name="Haas B."/>
            <person name="Abouelleil A."/>
            <person name="Allen A.W."/>
            <person name="Alvarado L."/>
            <person name="Arachchi H.M."/>
            <person name="Berlin A.M."/>
            <person name="Chapman S.B."/>
            <person name="Gainer-Dewar J."/>
            <person name="Goldberg J."/>
            <person name="Griggs A."/>
            <person name="Gujja S."/>
            <person name="Hansen M."/>
            <person name="Howarth C."/>
            <person name="Imamovic A."/>
            <person name="Ireland A."/>
            <person name="Larimer J."/>
            <person name="McCowan C."/>
            <person name="Murphy C."/>
            <person name="Pearson M."/>
            <person name="Poon T.W."/>
            <person name="Priest M."/>
            <person name="Roberts A."/>
            <person name="Saif S."/>
            <person name="Shea T."/>
            <person name="Sisk P."/>
            <person name="Sykes S."/>
            <person name="Wortman J."/>
            <person name="Nusbaum C."/>
            <person name="Birren B."/>
        </authorList>
    </citation>
    <scope>NUCLEOTIDE SEQUENCE [LARGE SCALE GENOMIC DNA]</scope>
    <source>
        <strain evidence="4 5">MS-1</strain>
    </source>
</reference>
<dbReference type="SUPFAM" id="SSF51161">
    <property type="entry name" value="Trimeric LpxA-like enzymes"/>
    <property type="match status" value="1"/>
</dbReference>
<gene>
    <name evidence="4" type="ORF">HMPREF1536_04698</name>
</gene>
<dbReference type="PANTHER" id="PTHR23416:SF23">
    <property type="entry name" value="ACETYLTRANSFERASE C18B11.09C-RELATED"/>
    <property type="match status" value="1"/>
</dbReference>
<comment type="caution">
    <text evidence="4">The sequence shown here is derived from an EMBL/GenBank/DDBJ whole genome shotgun (WGS) entry which is preliminary data.</text>
</comment>
<dbReference type="RefSeq" id="WP_028728821.1">
    <property type="nucleotide sequence ID" value="NZ_AUAE01000038.1"/>
</dbReference>
<keyword evidence="2" id="KW-0808">Transferase</keyword>
<protein>
    <recommendedName>
        <fullName evidence="6">Colanic acid biosynthesis acetyltransferase</fullName>
    </recommendedName>
</protein>
<keyword evidence="3" id="KW-0677">Repeat</keyword>
<dbReference type="PATRIC" id="fig|1203610.3.peg.4790"/>
<dbReference type="AlphaFoldDB" id="A0A0F5ITS3"/>
<evidence type="ECO:0000256" key="1">
    <source>
        <dbReference type="ARBA" id="ARBA00007274"/>
    </source>
</evidence>
<name>A0A0F5ITS3_9BACT</name>
<proteinExistence type="inferred from homology"/>
<dbReference type="GO" id="GO:0008374">
    <property type="term" value="F:O-acyltransferase activity"/>
    <property type="evidence" value="ECO:0007669"/>
    <property type="project" value="TreeGrafter"/>
</dbReference>
<dbReference type="InterPro" id="IPR018357">
    <property type="entry name" value="Hexapep_transf_CS"/>
</dbReference>
<dbReference type="HOGENOM" id="CLU_051638_7_2_10"/>
<organism evidence="4 5">
    <name type="scientific">Parabacteroides gordonii MS-1 = DSM 23371</name>
    <dbReference type="NCBI Taxonomy" id="1203610"/>
    <lineage>
        <taxon>Bacteria</taxon>
        <taxon>Pseudomonadati</taxon>
        <taxon>Bacteroidota</taxon>
        <taxon>Bacteroidia</taxon>
        <taxon>Bacteroidales</taxon>
        <taxon>Tannerellaceae</taxon>
        <taxon>Parabacteroides</taxon>
    </lineage>
</organism>
<keyword evidence="5" id="KW-1185">Reference proteome</keyword>
<evidence type="ECO:0000256" key="2">
    <source>
        <dbReference type="ARBA" id="ARBA00022679"/>
    </source>
</evidence>
<dbReference type="CDD" id="cd05825">
    <property type="entry name" value="LbH_wcaF_like"/>
    <property type="match status" value="1"/>
</dbReference>
<sequence>MKPEYSNDIKVDLSKYRNKLSLKNKLGRAAWNVVRIIAFRPFGLFLFDPWRLFLLRCFGAKLHPTAKVYSSVKIWAPWNLEMEAYSCLGPEVDCYNPASVKIGRHSTVSQKSYLCASSHDITHSASPLIIAPIIIEDQVWVAADSFVGMGVTIGQGAVVGARASVFKAIAPWTVVGGNPARVLKKRIIETD</sequence>
<dbReference type="EMBL" id="AQHW01000026">
    <property type="protein sequence ID" value="KKB48537.1"/>
    <property type="molecule type" value="Genomic_DNA"/>
</dbReference>